<evidence type="ECO:0000256" key="1">
    <source>
        <dbReference type="ARBA" id="ARBA00023002"/>
    </source>
</evidence>
<dbReference type="EMBL" id="VWRR01000008">
    <property type="protein sequence ID" value="KAF6003008.1"/>
    <property type="molecule type" value="Genomic_DNA"/>
</dbReference>
<dbReference type="GO" id="GO:0042744">
    <property type="term" value="P:hydrogen peroxide catabolic process"/>
    <property type="evidence" value="ECO:0007669"/>
    <property type="project" value="TreeGrafter"/>
</dbReference>
<dbReference type="GO" id="GO:0000302">
    <property type="term" value="P:response to reactive oxygen species"/>
    <property type="evidence" value="ECO:0007669"/>
    <property type="project" value="TreeGrafter"/>
</dbReference>
<name>A0A7J7IJ03_9RHOD</name>
<evidence type="ECO:0000256" key="2">
    <source>
        <dbReference type="RuleBase" id="RU004241"/>
    </source>
</evidence>
<dbReference type="PANTHER" id="PTHR31356">
    <property type="entry name" value="THYLAKOID LUMENAL 29 KDA PROTEIN, CHLOROPLASTIC-RELATED"/>
    <property type="match status" value="1"/>
</dbReference>
<dbReference type="InterPro" id="IPR002016">
    <property type="entry name" value="Haem_peroxidase"/>
</dbReference>
<reference evidence="5 6" key="1">
    <citation type="journal article" date="2020" name="J. Phycol.">
        <title>Comparative genome analysis reveals Cyanidiococcus gen. nov., a new extremophilic red algal genus sister to Cyanidioschyzon (Cyanidioschyzonaceae, Rhodophyta).</title>
        <authorList>
            <person name="Liu S.-L."/>
            <person name="Chiang Y.-R."/>
            <person name="Yoon H.S."/>
            <person name="Fu H.-Y."/>
        </authorList>
    </citation>
    <scope>NUCLEOTIDE SEQUENCE [LARGE SCALE GENOMIC DNA]</scope>
    <source>
        <strain evidence="5 6">THAL066</strain>
    </source>
</reference>
<dbReference type="PROSITE" id="PS00435">
    <property type="entry name" value="PEROXIDASE_1"/>
    <property type="match status" value="1"/>
</dbReference>
<dbReference type="Gene3D" id="1.10.520.10">
    <property type="match status" value="1"/>
</dbReference>
<evidence type="ECO:0000313" key="5">
    <source>
        <dbReference type="EMBL" id="KAF6003008.1"/>
    </source>
</evidence>
<feature type="compositionally biased region" description="Low complexity" evidence="3">
    <location>
        <begin position="225"/>
        <end position="237"/>
    </location>
</feature>
<keyword evidence="1" id="KW-0560">Oxidoreductase</keyword>
<evidence type="ECO:0000259" key="4">
    <source>
        <dbReference type="PROSITE" id="PS50873"/>
    </source>
</evidence>
<feature type="region of interest" description="Disordered" evidence="3">
    <location>
        <begin position="201"/>
        <end position="237"/>
    </location>
</feature>
<dbReference type="SUPFAM" id="SSF48113">
    <property type="entry name" value="Heme-dependent peroxidases"/>
    <property type="match status" value="1"/>
</dbReference>
<dbReference type="InterPro" id="IPR010255">
    <property type="entry name" value="Haem_peroxidase_sf"/>
</dbReference>
<dbReference type="InterPro" id="IPR002207">
    <property type="entry name" value="Peroxidase_I"/>
</dbReference>
<gene>
    <name evidence="5" type="ORF">F1559_002464</name>
</gene>
<comment type="caution">
    <text evidence="5">The sequence shown here is derived from an EMBL/GenBank/DDBJ whole genome shotgun (WGS) entry which is preliminary data.</text>
</comment>
<feature type="domain" description="Plant heme peroxidase family profile" evidence="4">
    <location>
        <begin position="172"/>
        <end position="376"/>
    </location>
</feature>
<dbReference type="PRINTS" id="PR00459">
    <property type="entry name" value="ASPEROXIDASE"/>
</dbReference>
<comment type="similarity">
    <text evidence="2">Belongs to the peroxidase family.</text>
</comment>
<dbReference type="Pfam" id="PF00141">
    <property type="entry name" value="peroxidase"/>
    <property type="match status" value="1"/>
</dbReference>
<evidence type="ECO:0000256" key="3">
    <source>
        <dbReference type="SAM" id="MobiDB-lite"/>
    </source>
</evidence>
<evidence type="ECO:0000313" key="6">
    <source>
        <dbReference type="Proteomes" id="UP000530660"/>
    </source>
</evidence>
<dbReference type="Gene3D" id="1.10.420.10">
    <property type="entry name" value="Peroxidase, domain 2"/>
    <property type="match status" value="1"/>
</dbReference>
<dbReference type="GO" id="GO:0034599">
    <property type="term" value="P:cellular response to oxidative stress"/>
    <property type="evidence" value="ECO:0007669"/>
    <property type="project" value="InterPro"/>
</dbReference>
<dbReference type="Proteomes" id="UP000530660">
    <property type="component" value="Unassembled WGS sequence"/>
</dbReference>
<dbReference type="AlphaFoldDB" id="A0A7J7IJ03"/>
<dbReference type="InterPro" id="IPR044831">
    <property type="entry name" value="Ccp1-like"/>
</dbReference>
<proteinExistence type="inferred from homology"/>
<dbReference type="PRINTS" id="PR00458">
    <property type="entry name" value="PEROXIDASE"/>
</dbReference>
<dbReference type="PROSITE" id="PS50873">
    <property type="entry name" value="PEROXIDASE_4"/>
    <property type="match status" value="1"/>
</dbReference>
<dbReference type="CDD" id="cd00691">
    <property type="entry name" value="ascorbate_peroxidase"/>
    <property type="match status" value="1"/>
</dbReference>
<dbReference type="GO" id="GO:0020037">
    <property type="term" value="F:heme binding"/>
    <property type="evidence" value="ECO:0007669"/>
    <property type="project" value="InterPro"/>
</dbReference>
<keyword evidence="6" id="KW-1185">Reference proteome</keyword>
<dbReference type="PANTHER" id="PTHR31356:SF66">
    <property type="entry name" value="CATALASE-PEROXIDASE"/>
    <property type="match status" value="1"/>
</dbReference>
<protein>
    <recommendedName>
        <fullName evidence="4">Plant heme peroxidase family profile domain-containing protein</fullName>
    </recommendedName>
</protein>
<dbReference type="InterPro" id="IPR019793">
    <property type="entry name" value="Peroxidases_heam-ligand_BS"/>
</dbReference>
<sequence>MQVLVGVFRHSGYISIRTSMNSGRIAFTSIGSFSILRSSHSRSVCRVPVRPSGRFLFGSSFLQRGPQATVLSSASRQQTRAANLVTMAIDTQTMTSLRNDLIEMIKRTKAMPILVRLAWHDSGDYDARLGTGGANGSIRFDKELQHGGNAGLPGALNLLKPIKEKYPNVGWADIIQYASVLSIEVAGGPKIPFRFGRVDAQSENEVPPEGRLPAGGPPFHKAEGENPNEPAPDADNPSAHLRRVFYRMGFNDQEIVALSGGHTIGRAFKFRSGFGAGEEGTKYTRTVTGVTKGGSSWTPDWLQFNNMYFKVLADPNADPELLKLVTDKALVEDAEFNKYVKVYASDESKFFADYSNAHKKLSELGSKWDPPGGIPA</sequence>
<dbReference type="GO" id="GO:0004601">
    <property type="term" value="F:peroxidase activity"/>
    <property type="evidence" value="ECO:0007669"/>
    <property type="project" value="InterPro"/>
</dbReference>
<dbReference type="OrthoDB" id="2859658at2759"/>
<organism evidence="5 6">
    <name type="scientific">Cyanidiococcus yangmingshanensis</name>
    <dbReference type="NCBI Taxonomy" id="2690220"/>
    <lineage>
        <taxon>Eukaryota</taxon>
        <taxon>Rhodophyta</taxon>
        <taxon>Bangiophyceae</taxon>
        <taxon>Cyanidiales</taxon>
        <taxon>Cyanidiaceae</taxon>
        <taxon>Cyanidiococcus</taxon>
    </lineage>
</organism>
<accession>A0A7J7IJ03</accession>